<keyword evidence="9" id="KW-0436">Ligase</keyword>
<keyword evidence="4" id="KW-0547">Nucleotide-binding</keyword>
<dbReference type="InterPro" id="IPR051786">
    <property type="entry name" value="ASN_synthetase/amidase"/>
</dbReference>
<dbReference type="EC" id="6.3.5.4" evidence="3"/>
<evidence type="ECO:0000256" key="2">
    <source>
        <dbReference type="ARBA" id="ARBA00005752"/>
    </source>
</evidence>
<organism evidence="9 10">
    <name type="scientific">Benzoatithermus flavus</name>
    <dbReference type="NCBI Taxonomy" id="3108223"/>
    <lineage>
        <taxon>Bacteria</taxon>
        <taxon>Pseudomonadati</taxon>
        <taxon>Pseudomonadota</taxon>
        <taxon>Alphaproteobacteria</taxon>
        <taxon>Geminicoccales</taxon>
        <taxon>Geminicoccaceae</taxon>
        <taxon>Benzoatithermus</taxon>
    </lineage>
</organism>
<keyword evidence="6" id="KW-0315">Glutamine amidotransferase</keyword>
<keyword evidence="5" id="KW-0067">ATP-binding</keyword>
<comment type="catalytic activity">
    <reaction evidence="7">
        <text>L-aspartate + L-glutamine + ATP + H2O = L-asparagine + L-glutamate + AMP + diphosphate + H(+)</text>
        <dbReference type="Rhea" id="RHEA:12228"/>
        <dbReference type="ChEBI" id="CHEBI:15377"/>
        <dbReference type="ChEBI" id="CHEBI:15378"/>
        <dbReference type="ChEBI" id="CHEBI:29985"/>
        <dbReference type="ChEBI" id="CHEBI:29991"/>
        <dbReference type="ChEBI" id="CHEBI:30616"/>
        <dbReference type="ChEBI" id="CHEBI:33019"/>
        <dbReference type="ChEBI" id="CHEBI:58048"/>
        <dbReference type="ChEBI" id="CHEBI:58359"/>
        <dbReference type="ChEBI" id="CHEBI:456215"/>
        <dbReference type="EC" id="6.3.5.4"/>
    </reaction>
</comment>
<dbReference type="EMBL" id="JBBLZC010000001">
    <property type="protein sequence ID" value="MEK0081579.1"/>
    <property type="molecule type" value="Genomic_DNA"/>
</dbReference>
<gene>
    <name evidence="9" type="primary">asnB</name>
    <name evidence="9" type="ORF">U1T56_00315</name>
</gene>
<dbReference type="SUPFAM" id="SSF52402">
    <property type="entry name" value="Adenine nucleotide alpha hydrolases-like"/>
    <property type="match status" value="1"/>
</dbReference>
<dbReference type="PANTHER" id="PTHR43284">
    <property type="entry name" value="ASPARAGINE SYNTHETASE (GLUTAMINE-HYDROLYZING)"/>
    <property type="match status" value="1"/>
</dbReference>
<evidence type="ECO:0000256" key="7">
    <source>
        <dbReference type="ARBA" id="ARBA00048741"/>
    </source>
</evidence>
<comment type="caution">
    <text evidence="9">The sequence shown here is derived from an EMBL/GenBank/DDBJ whole genome shotgun (WGS) entry which is preliminary data.</text>
</comment>
<comment type="pathway">
    <text evidence="1">Amino-acid biosynthesis; L-asparagine biosynthesis; L-asparagine from L-aspartate (L-Gln route): step 1/1.</text>
</comment>
<dbReference type="PROSITE" id="PS51278">
    <property type="entry name" value="GATASE_TYPE_2"/>
    <property type="match status" value="1"/>
</dbReference>
<reference evidence="9 10" key="1">
    <citation type="submission" date="2024-01" db="EMBL/GenBank/DDBJ databases">
        <title>Multi-omics insights into the function and evolution of sodium benzoate biodegradation pathways in Benzoatithermus flavus gen. nov., sp. nov. from hot spring.</title>
        <authorList>
            <person name="Hu C.-J."/>
            <person name="Li W.-J."/>
        </authorList>
    </citation>
    <scope>NUCLEOTIDE SEQUENCE [LARGE SCALE GENOMIC DNA]</scope>
    <source>
        <strain evidence="9 10">SYSU G07066</strain>
    </source>
</reference>
<keyword evidence="10" id="KW-1185">Reference proteome</keyword>
<dbReference type="Pfam" id="PF00733">
    <property type="entry name" value="Asn_synthase"/>
    <property type="match status" value="1"/>
</dbReference>
<evidence type="ECO:0000256" key="3">
    <source>
        <dbReference type="ARBA" id="ARBA00012737"/>
    </source>
</evidence>
<dbReference type="Gene3D" id="3.40.50.620">
    <property type="entry name" value="HUPs"/>
    <property type="match status" value="2"/>
</dbReference>
<accession>A0ABU8XKJ4</accession>
<dbReference type="CDD" id="cd01991">
    <property type="entry name" value="Asn_synthase_B_C"/>
    <property type="match status" value="1"/>
</dbReference>
<dbReference type="InterPro" id="IPR017932">
    <property type="entry name" value="GATase_2_dom"/>
</dbReference>
<dbReference type="Proteomes" id="UP001375743">
    <property type="component" value="Unassembled WGS sequence"/>
</dbReference>
<dbReference type="Gene3D" id="3.60.20.10">
    <property type="entry name" value="Glutamine Phosphoribosylpyrophosphate, subunit 1, domain 1"/>
    <property type="match status" value="1"/>
</dbReference>
<dbReference type="InterPro" id="IPR033738">
    <property type="entry name" value="AsnB_N"/>
</dbReference>
<evidence type="ECO:0000256" key="1">
    <source>
        <dbReference type="ARBA" id="ARBA00005187"/>
    </source>
</evidence>
<name>A0ABU8XKJ4_9PROT</name>
<dbReference type="PIRSF" id="PIRSF001589">
    <property type="entry name" value="Asn_synthetase_glu-h"/>
    <property type="match status" value="1"/>
</dbReference>
<evidence type="ECO:0000313" key="10">
    <source>
        <dbReference type="Proteomes" id="UP001375743"/>
    </source>
</evidence>
<evidence type="ECO:0000259" key="8">
    <source>
        <dbReference type="PROSITE" id="PS51278"/>
    </source>
</evidence>
<evidence type="ECO:0000256" key="6">
    <source>
        <dbReference type="ARBA" id="ARBA00022962"/>
    </source>
</evidence>
<dbReference type="InterPro" id="IPR029055">
    <property type="entry name" value="Ntn_hydrolases_N"/>
</dbReference>
<dbReference type="PANTHER" id="PTHR43284:SF1">
    <property type="entry name" value="ASPARAGINE SYNTHETASE"/>
    <property type="match status" value="1"/>
</dbReference>
<comment type="similarity">
    <text evidence="2">Belongs to the asparagine synthetase family.</text>
</comment>
<dbReference type="InterPro" id="IPR006426">
    <property type="entry name" value="Asn_synth_AEB"/>
</dbReference>
<dbReference type="GO" id="GO:0004066">
    <property type="term" value="F:asparagine synthase (glutamine-hydrolyzing) activity"/>
    <property type="evidence" value="ECO:0007669"/>
    <property type="project" value="UniProtKB-EC"/>
</dbReference>
<dbReference type="NCBIfam" id="TIGR01536">
    <property type="entry name" value="asn_synth_AEB"/>
    <property type="match status" value="1"/>
</dbReference>
<feature type="domain" description="Glutamine amidotransferase type-2" evidence="8">
    <location>
        <begin position="2"/>
        <end position="219"/>
    </location>
</feature>
<dbReference type="CDD" id="cd00712">
    <property type="entry name" value="AsnB"/>
    <property type="match status" value="1"/>
</dbReference>
<evidence type="ECO:0000256" key="4">
    <source>
        <dbReference type="ARBA" id="ARBA00022741"/>
    </source>
</evidence>
<evidence type="ECO:0000313" key="9">
    <source>
        <dbReference type="EMBL" id="MEK0081579.1"/>
    </source>
</evidence>
<dbReference type="InterPro" id="IPR014729">
    <property type="entry name" value="Rossmann-like_a/b/a_fold"/>
</dbReference>
<sequence length="650" mass="72428">MCGICGYWVGGRQVPPELQAANVRRMAAALHHRGPDDGGVWVDEAAGLALGHRRLAILDLSPLGRQPMLSASGRLVLSYNGEIYNVASLRRELEAGGGVFRGRSDTEVLLAAIERWGAAAALERAEGMFAFALWDRKARTLTLARDRTGKKPLYYGWSGRHLLFASELKALHAFPGFAREIDRDSLGLYLQYGWVPAPRTIYRDVRQLLPGTTLTLTSPDDRMAEPVAYWSAFAACLAGRDAPFRGSFAEAVERLEDLLRLAVRERMAADVPLGALLSGGVDSSLVVALMQAQSNRRVRTFTIGFAEKDYDEAGHARAVAGHLGTEHTELYMSPADALALVPRLADLWDEPFADNSALATALVCRLARQHVTVALTGDGGDELFAGYRYYPNAERRWRNLARRSHWWRSVQATGAELLGRSLWLLDRVRPRLRTEDGPALGAWLLREARGLRARGPLDLYLKRERQRLADPAGLIVGAGRVASTADAAVLRLRGEETLRAIRLLDYVTWLPDNVLTKVDRASMAVGLEARSPLLDHRVGAFAWSLPPAMLVGPEGGKRLLRAILDRHVPCALTERPKAGFVVPLRQWLMGPLRDWAEALLDPARLRREGYWRPEAVARAWRQLRTGWDRNQNLVWSILVFQLWRERWEAG</sequence>
<dbReference type="Pfam" id="PF13522">
    <property type="entry name" value="GATase_6"/>
    <property type="match status" value="1"/>
</dbReference>
<protein>
    <recommendedName>
        <fullName evidence="3">asparagine synthase (glutamine-hydrolyzing)</fullName>
        <ecNumber evidence="3">6.3.5.4</ecNumber>
    </recommendedName>
</protein>
<evidence type="ECO:0000256" key="5">
    <source>
        <dbReference type="ARBA" id="ARBA00022840"/>
    </source>
</evidence>
<dbReference type="SUPFAM" id="SSF56235">
    <property type="entry name" value="N-terminal nucleophile aminohydrolases (Ntn hydrolases)"/>
    <property type="match status" value="1"/>
</dbReference>
<dbReference type="RefSeq" id="WP_418157432.1">
    <property type="nucleotide sequence ID" value="NZ_JBBLZC010000001.1"/>
</dbReference>
<proteinExistence type="inferred from homology"/>
<dbReference type="InterPro" id="IPR001962">
    <property type="entry name" value="Asn_synthase"/>
</dbReference>